<dbReference type="GO" id="GO:0015833">
    <property type="term" value="P:peptide transport"/>
    <property type="evidence" value="ECO:0007669"/>
    <property type="project" value="TreeGrafter"/>
</dbReference>
<dbReference type="InterPro" id="IPR000914">
    <property type="entry name" value="SBP_5_dom"/>
</dbReference>
<dbReference type="Pfam" id="PF00496">
    <property type="entry name" value="SBP_bac_5"/>
    <property type="match status" value="1"/>
</dbReference>
<evidence type="ECO:0000259" key="1">
    <source>
        <dbReference type="Pfam" id="PF00496"/>
    </source>
</evidence>
<dbReference type="EMBL" id="UASJ01000010">
    <property type="protein sequence ID" value="SQC01703.1"/>
    <property type="molecule type" value="Genomic_DNA"/>
</dbReference>
<accession>A0A2X3BM30</accession>
<proteinExistence type="predicted"/>
<organism evidence="2 3">
    <name type="scientific">Mobiluncus curtisii</name>
    <dbReference type="NCBI Taxonomy" id="2051"/>
    <lineage>
        <taxon>Bacteria</taxon>
        <taxon>Bacillati</taxon>
        <taxon>Actinomycetota</taxon>
        <taxon>Actinomycetes</taxon>
        <taxon>Actinomycetales</taxon>
        <taxon>Actinomycetaceae</taxon>
        <taxon>Mobiluncus</taxon>
    </lineage>
</organism>
<dbReference type="Gene3D" id="3.40.190.10">
    <property type="entry name" value="Periplasmic binding protein-like II"/>
    <property type="match status" value="1"/>
</dbReference>
<dbReference type="Proteomes" id="UP000250245">
    <property type="component" value="Unassembled WGS sequence"/>
</dbReference>
<gene>
    <name evidence="2" type="primary">oppA_3</name>
    <name evidence="2" type="ORF">NCTC11820_02087</name>
</gene>
<feature type="domain" description="Solute-binding protein family 5" evidence="1">
    <location>
        <begin position="101"/>
        <end position="154"/>
    </location>
</feature>
<dbReference type="InterPro" id="IPR039424">
    <property type="entry name" value="SBP_5"/>
</dbReference>
<dbReference type="PANTHER" id="PTHR30290">
    <property type="entry name" value="PERIPLASMIC BINDING COMPONENT OF ABC TRANSPORTER"/>
    <property type="match status" value="1"/>
</dbReference>
<dbReference type="GO" id="GO:1904680">
    <property type="term" value="F:peptide transmembrane transporter activity"/>
    <property type="evidence" value="ECO:0007669"/>
    <property type="project" value="TreeGrafter"/>
</dbReference>
<evidence type="ECO:0000313" key="3">
    <source>
        <dbReference type="Proteomes" id="UP000250245"/>
    </source>
</evidence>
<dbReference type="SUPFAM" id="SSF53850">
    <property type="entry name" value="Periplasmic binding protein-like II"/>
    <property type="match status" value="1"/>
</dbReference>
<name>A0A2X3BM30_9ACTO</name>
<dbReference type="PANTHER" id="PTHR30290:SF83">
    <property type="entry name" value="ABC TRANSPORTER SUBSTRATE-BINDING PROTEIN"/>
    <property type="match status" value="1"/>
</dbReference>
<protein>
    <submittedName>
        <fullName evidence="2">Periplasmic oligopeptide-binding protein</fullName>
    </submittedName>
</protein>
<dbReference type="Gene3D" id="3.90.76.10">
    <property type="entry name" value="Dipeptide-binding Protein, Domain 1"/>
    <property type="match status" value="1"/>
</dbReference>
<evidence type="ECO:0000313" key="2">
    <source>
        <dbReference type="EMBL" id="SQC01703.1"/>
    </source>
</evidence>
<sequence>MSATALIDSAKLRKSLEANLVKKQLTAIAAAAALALTMTACGSGSDSGSAEGKTNANAVIVGNDSEPQNPLVPANTNETGGGLILDHIFSGLEYYDAKGNPQMEVAESIKSDDNQNWTIKIKGDTKFSDGTPVTSKSFVDAWNQAVKHNMLNASFFESIQGYDEALKARKTPLQPTPRTVPALWI</sequence>
<dbReference type="AlphaFoldDB" id="A0A2X3BM30"/>
<reference evidence="2 3" key="1">
    <citation type="submission" date="2018-06" db="EMBL/GenBank/DDBJ databases">
        <authorList>
            <consortium name="Pathogen Informatics"/>
            <person name="Doyle S."/>
        </authorList>
    </citation>
    <scope>NUCLEOTIDE SEQUENCE [LARGE SCALE GENOMIC DNA]</scope>
    <source>
        <strain evidence="2 3">NCTC11820</strain>
    </source>
</reference>